<reference evidence="2 3" key="1">
    <citation type="submission" date="2020-03" db="EMBL/GenBank/DDBJ databases">
        <title>Vagococcus sp. nov., isolated from beetles.</title>
        <authorList>
            <person name="Hyun D.-W."/>
            <person name="Bae J.-W."/>
        </authorList>
    </citation>
    <scope>NUCLEOTIDE SEQUENCE [LARGE SCALE GENOMIC DNA]</scope>
    <source>
        <strain evidence="2 3">HDW17A</strain>
    </source>
</reference>
<accession>A0A6G8AP62</accession>
<dbReference type="Gene3D" id="3.40.630.30">
    <property type="match status" value="1"/>
</dbReference>
<dbReference type="InterPro" id="IPR000182">
    <property type="entry name" value="GNAT_dom"/>
</dbReference>
<dbReference type="Pfam" id="PF13302">
    <property type="entry name" value="Acetyltransf_3"/>
    <property type="match status" value="1"/>
</dbReference>
<evidence type="ECO:0000259" key="1">
    <source>
        <dbReference type="PROSITE" id="PS51186"/>
    </source>
</evidence>
<dbReference type="PANTHER" id="PTHR43792">
    <property type="entry name" value="GNAT FAMILY, PUTATIVE (AFU_ORTHOLOGUE AFUA_3G00765)-RELATED-RELATED"/>
    <property type="match status" value="1"/>
</dbReference>
<dbReference type="KEGG" id="vah:G7081_07175"/>
<dbReference type="PROSITE" id="PS51186">
    <property type="entry name" value="GNAT"/>
    <property type="match status" value="1"/>
</dbReference>
<dbReference type="InterPro" id="IPR016181">
    <property type="entry name" value="Acyl_CoA_acyltransferase"/>
</dbReference>
<dbReference type="GO" id="GO:0016747">
    <property type="term" value="F:acyltransferase activity, transferring groups other than amino-acyl groups"/>
    <property type="evidence" value="ECO:0007669"/>
    <property type="project" value="InterPro"/>
</dbReference>
<keyword evidence="2" id="KW-0808">Transferase</keyword>
<sequence>MMRLETERLVLRPFESSDAPSLYRYASNPKIGPSAGWPAHTSEEESAEIIQTVLTGELIFAITLKENQSEVIGCIDLNIGKRAFMSDAEGEIGYWVAEEHWGKGLIPEATKAVLKQGFNVIGLDAIWCAASTVNEKSLRVQEKVGFKYVKTLKNVEMPLLNRVEDQHLSRILREEWV</sequence>
<dbReference type="Proteomes" id="UP000500890">
    <property type="component" value="Chromosome"/>
</dbReference>
<dbReference type="EMBL" id="CP049886">
    <property type="protein sequence ID" value="QIL46868.1"/>
    <property type="molecule type" value="Genomic_DNA"/>
</dbReference>
<proteinExistence type="predicted"/>
<organism evidence="2 3">
    <name type="scientific">Vagococcus coleopterorum</name>
    <dbReference type="NCBI Taxonomy" id="2714946"/>
    <lineage>
        <taxon>Bacteria</taxon>
        <taxon>Bacillati</taxon>
        <taxon>Bacillota</taxon>
        <taxon>Bacilli</taxon>
        <taxon>Lactobacillales</taxon>
        <taxon>Enterococcaceae</taxon>
        <taxon>Vagococcus</taxon>
    </lineage>
</organism>
<name>A0A6G8AP62_9ENTE</name>
<evidence type="ECO:0000313" key="2">
    <source>
        <dbReference type="EMBL" id="QIL46868.1"/>
    </source>
</evidence>
<evidence type="ECO:0000313" key="3">
    <source>
        <dbReference type="Proteomes" id="UP000500890"/>
    </source>
</evidence>
<gene>
    <name evidence="2" type="ORF">G7081_07175</name>
</gene>
<protein>
    <submittedName>
        <fullName evidence="2">GNAT family N-acetyltransferase</fullName>
    </submittedName>
</protein>
<dbReference type="SUPFAM" id="SSF55729">
    <property type="entry name" value="Acyl-CoA N-acyltransferases (Nat)"/>
    <property type="match status" value="1"/>
</dbReference>
<keyword evidence="3" id="KW-1185">Reference proteome</keyword>
<dbReference type="AlphaFoldDB" id="A0A6G8AP62"/>
<dbReference type="InterPro" id="IPR051531">
    <property type="entry name" value="N-acetyltransferase"/>
</dbReference>
<feature type="domain" description="N-acetyltransferase" evidence="1">
    <location>
        <begin position="9"/>
        <end position="164"/>
    </location>
</feature>
<dbReference type="RefSeq" id="WP_166008256.1">
    <property type="nucleotide sequence ID" value="NZ_CP049886.1"/>
</dbReference>